<evidence type="ECO:0000256" key="1">
    <source>
        <dbReference type="ARBA" id="ARBA00004429"/>
    </source>
</evidence>
<keyword evidence="4 6" id="KW-1133">Transmembrane helix</keyword>
<dbReference type="PANTHER" id="PTHR30341">
    <property type="entry name" value="SODIUM ION/PROTON ANTIPORTER NHAA-RELATED"/>
    <property type="match status" value="1"/>
</dbReference>
<feature type="transmembrane region" description="Helical" evidence="6">
    <location>
        <begin position="203"/>
        <end position="219"/>
    </location>
</feature>
<keyword evidence="2 6" id="KW-1003">Cell membrane</keyword>
<evidence type="ECO:0000313" key="8">
    <source>
        <dbReference type="Proteomes" id="UP000436801"/>
    </source>
</evidence>
<name>A0A6N8LVF1_9SPHN</name>
<dbReference type="Proteomes" id="UP000436801">
    <property type="component" value="Unassembled WGS sequence"/>
</dbReference>
<dbReference type="OrthoDB" id="9808135at2"/>
<evidence type="ECO:0000256" key="2">
    <source>
        <dbReference type="ARBA" id="ARBA00022475"/>
    </source>
</evidence>
<sequence>MGLSPRMTGRTTARAHHSPAAAAFLHKVGPFFAGHEVTGGPLAVATLVALICTNTAFAGTFENFWDTDFTLAFGGSGVSHSLAEWIDHALLPLFFVIIGADVKREIVGGALSRWRTAAFPLAGAIGGMVVPVLLFLAITHGRPEAVGWGTVVTMDTAFGLALIALFSDRLPAGVRALMLAFAAVDDVGGLLVIAFAYTESIDWRGLVVAAGALGGIIGLRRLGWVSSVPYVVLAMVLWGGVFESGVHATIAGVLIGLTVPVTPRLDQGKFAERVQRRIDEFQKAHRTAEESDDQDEAMEAQQKAEDRLGYLQEMTSATNVTSGRVIETLTPWVTYVVLPLFALSNVRIHFSAELLGAVTSPLVLGIVAGLAVGKPLGFMSFTWIASLLGFAERPDKVTWPMVAAIGALAGIGFTISLFIAGLAFGDSEMRETASLGVLIASLVSAAVGYAVLRRDANKVAETGTA</sequence>
<keyword evidence="6" id="KW-0406">Ion transport</keyword>
<dbReference type="InterPro" id="IPR023171">
    <property type="entry name" value="Na/H_antiporter_dom_sf"/>
</dbReference>
<comment type="caution">
    <text evidence="7">The sequence shown here is derived from an EMBL/GenBank/DDBJ whole genome shotgun (WGS) entry which is preliminary data.</text>
</comment>
<feature type="transmembrane region" description="Helical" evidence="6">
    <location>
        <begin position="145"/>
        <end position="165"/>
    </location>
</feature>
<keyword evidence="5 6" id="KW-0472">Membrane</keyword>
<keyword evidence="6" id="KW-0739">Sodium transport</keyword>
<proteinExistence type="inferred from homology"/>
<evidence type="ECO:0000256" key="3">
    <source>
        <dbReference type="ARBA" id="ARBA00022692"/>
    </source>
</evidence>
<dbReference type="InterPro" id="IPR004670">
    <property type="entry name" value="NhaA"/>
</dbReference>
<organism evidence="7 8">
    <name type="scientific">Sphingomonas carotinifaciens</name>
    <dbReference type="NCBI Taxonomy" id="1166323"/>
    <lineage>
        <taxon>Bacteria</taxon>
        <taxon>Pseudomonadati</taxon>
        <taxon>Pseudomonadota</taxon>
        <taxon>Alphaproteobacteria</taxon>
        <taxon>Sphingomonadales</taxon>
        <taxon>Sphingomonadaceae</taxon>
        <taxon>Sphingomonas</taxon>
    </lineage>
</organism>
<dbReference type="Pfam" id="PF06965">
    <property type="entry name" value="Na_H_antiport_1"/>
    <property type="match status" value="1"/>
</dbReference>
<feature type="transmembrane region" description="Helical" evidence="6">
    <location>
        <begin position="231"/>
        <end position="257"/>
    </location>
</feature>
<evidence type="ECO:0000256" key="5">
    <source>
        <dbReference type="ARBA" id="ARBA00023136"/>
    </source>
</evidence>
<dbReference type="Gene3D" id="1.20.1530.10">
    <property type="entry name" value="Na+/H+ antiporter like domain"/>
    <property type="match status" value="1"/>
</dbReference>
<protein>
    <recommendedName>
        <fullName evidence="6">Na(+)/H(+) antiporter NhaA</fullName>
    </recommendedName>
    <alternativeName>
        <fullName evidence="6">Sodium/proton antiporter NhaA</fullName>
    </alternativeName>
</protein>
<comment type="similarity">
    <text evidence="6">Belongs to the NhaA Na(+)/H(+) (TC 2.A.33) antiporter family.</text>
</comment>
<comment type="subcellular location">
    <subcellularLocation>
        <location evidence="1">Cell inner membrane</location>
        <topology evidence="1">Multi-pass membrane protein</topology>
    </subcellularLocation>
    <subcellularLocation>
        <location evidence="6">Cell membrane</location>
        <topology evidence="6">Multi-pass membrane protein</topology>
    </subcellularLocation>
</comment>
<evidence type="ECO:0000313" key="7">
    <source>
        <dbReference type="EMBL" id="MWC44279.1"/>
    </source>
</evidence>
<feature type="transmembrane region" description="Helical" evidence="6">
    <location>
        <begin position="332"/>
        <end position="350"/>
    </location>
</feature>
<comment type="catalytic activity">
    <reaction evidence="6">
        <text>Na(+)(in) + 2 H(+)(out) = Na(+)(out) + 2 H(+)(in)</text>
        <dbReference type="Rhea" id="RHEA:29251"/>
        <dbReference type="ChEBI" id="CHEBI:15378"/>
        <dbReference type="ChEBI" id="CHEBI:29101"/>
    </reaction>
</comment>
<feature type="transmembrane region" description="Helical" evidence="6">
    <location>
        <begin position="397"/>
        <end position="420"/>
    </location>
</feature>
<dbReference type="GO" id="GO:0006885">
    <property type="term" value="P:regulation of pH"/>
    <property type="evidence" value="ECO:0007669"/>
    <property type="project" value="UniProtKB-UniRule"/>
</dbReference>
<gene>
    <name evidence="6 7" type="primary">nhaA</name>
    <name evidence="7" type="ORF">GQR91_11545</name>
</gene>
<feature type="transmembrane region" description="Helical" evidence="6">
    <location>
        <begin position="362"/>
        <end position="385"/>
    </location>
</feature>
<feature type="transmembrane region" description="Helical" evidence="6">
    <location>
        <begin position="432"/>
        <end position="452"/>
    </location>
</feature>
<reference evidence="7 8" key="1">
    <citation type="submission" date="2019-12" db="EMBL/GenBank/DDBJ databases">
        <authorList>
            <person name="Zheng J."/>
        </authorList>
    </citation>
    <scope>NUCLEOTIDE SEQUENCE [LARGE SCALE GENOMIC DNA]</scope>
    <source>
        <strain evidence="7 8">DSM 27347</strain>
    </source>
</reference>
<evidence type="ECO:0000256" key="4">
    <source>
        <dbReference type="ARBA" id="ARBA00022989"/>
    </source>
</evidence>
<keyword evidence="6" id="KW-0915">Sodium</keyword>
<keyword evidence="3 6" id="KW-0812">Transmembrane</keyword>
<keyword evidence="6" id="KW-0050">Antiport</keyword>
<feature type="transmembrane region" description="Helical" evidence="6">
    <location>
        <begin position="114"/>
        <end position="139"/>
    </location>
</feature>
<comment type="function">
    <text evidence="6">Na(+)/H(+) antiporter that extrudes sodium in exchange for external protons.</text>
</comment>
<dbReference type="GO" id="GO:0015385">
    <property type="term" value="F:sodium:proton antiporter activity"/>
    <property type="evidence" value="ECO:0007669"/>
    <property type="project" value="UniProtKB-UniRule"/>
</dbReference>
<keyword evidence="6" id="KW-0813">Transport</keyword>
<dbReference type="AlphaFoldDB" id="A0A6N8LVF1"/>
<evidence type="ECO:0000256" key="6">
    <source>
        <dbReference type="HAMAP-Rule" id="MF_01844"/>
    </source>
</evidence>
<dbReference type="HAMAP" id="MF_01844">
    <property type="entry name" value="NhaA"/>
    <property type="match status" value="1"/>
</dbReference>
<dbReference type="PANTHER" id="PTHR30341:SF0">
    <property type="entry name" value="NA(+)_H(+) ANTIPORTER NHAA"/>
    <property type="match status" value="1"/>
</dbReference>
<dbReference type="EMBL" id="WSUT01000005">
    <property type="protein sequence ID" value="MWC44279.1"/>
    <property type="molecule type" value="Genomic_DNA"/>
</dbReference>
<dbReference type="GO" id="GO:0005886">
    <property type="term" value="C:plasma membrane"/>
    <property type="evidence" value="ECO:0007669"/>
    <property type="project" value="UniProtKB-SubCell"/>
</dbReference>
<feature type="transmembrane region" description="Helical" evidence="6">
    <location>
        <begin position="177"/>
        <end position="197"/>
    </location>
</feature>
<accession>A0A6N8LVF1</accession>
<dbReference type="NCBIfam" id="TIGR00773">
    <property type="entry name" value="NhaA"/>
    <property type="match status" value="1"/>
</dbReference>